<reference evidence="1" key="1">
    <citation type="journal article" date="2014" name="Front. Microbiol.">
        <title>High frequency of phylogenetically diverse reductive dehalogenase-homologous genes in deep subseafloor sedimentary metagenomes.</title>
        <authorList>
            <person name="Kawai M."/>
            <person name="Futagami T."/>
            <person name="Toyoda A."/>
            <person name="Takaki Y."/>
            <person name="Nishi S."/>
            <person name="Hori S."/>
            <person name="Arai W."/>
            <person name="Tsubouchi T."/>
            <person name="Morono Y."/>
            <person name="Uchiyama I."/>
            <person name="Ito T."/>
            <person name="Fujiyama A."/>
            <person name="Inagaki F."/>
            <person name="Takami H."/>
        </authorList>
    </citation>
    <scope>NUCLEOTIDE SEQUENCE</scope>
    <source>
        <strain evidence="1">Expedition CK06-06</strain>
    </source>
</reference>
<protein>
    <recommendedName>
        <fullName evidence="2">Sortilin N-terminal domain-containing protein</fullName>
    </recommendedName>
</protein>
<sequence length="258" mass="28816">DGLPEGSMGKIGLAISFQQPDVVYAAIELNRRTGGIYRSTDRGSSWEKRSDTVAGGTGPHYYQELYASPHQFDRLYLMDVYIQVSVDGGSTFNKVKSRYQHCDSHALAFKSSDPDYIMVGDDGGIYESFDGAENWHYIENLPVTQFYKVAVDDAEPFYNIYGGTQDNGTQGGPSRTDNFHGIQNSDWRLVLDWDGHQPATEPGNPNIIYAERQEGWLARIDITTGEVVSIRPQPGANEDSERFNWDAPILVSPHDPAR</sequence>
<organism evidence="1">
    <name type="scientific">marine sediment metagenome</name>
    <dbReference type="NCBI Taxonomy" id="412755"/>
    <lineage>
        <taxon>unclassified sequences</taxon>
        <taxon>metagenomes</taxon>
        <taxon>ecological metagenomes</taxon>
    </lineage>
</organism>
<dbReference type="InterPro" id="IPR015943">
    <property type="entry name" value="WD40/YVTN_repeat-like_dom_sf"/>
</dbReference>
<accession>X0VVD8</accession>
<gene>
    <name evidence="1" type="ORF">S01H1_54101</name>
</gene>
<comment type="caution">
    <text evidence="1">The sequence shown here is derived from an EMBL/GenBank/DDBJ whole genome shotgun (WGS) entry which is preliminary data.</text>
</comment>
<dbReference type="EMBL" id="BARS01035080">
    <property type="protein sequence ID" value="GAG15082.1"/>
    <property type="molecule type" value="Genomic_DNA"/>
</dbReference>
<proteinExistence type="predicted"/>
<dbReference type="Gene3D" id="2.130.10.10">
    <property type="entry name" value="YVTN repeat-like/Quinoprotein amine dehydrogenase"/>
    <property type="match status" value="1"/>
</dbReference>
<feature type="non-terminal residue" evidence="1">
    <location>
        <position position="258"/>
    </location>
</feature>
<evidence type="ECO:0008006" key="2">
    <source>
        <dbReference type="Google" id="ProtNLM"/>
    </source>
</evidence>
<dbReference type="AlphaFoldDB" id="X0VVD8"/>
<evidence type="ECO:0000313" key="1">
    <source>
        <dbReference type="EMBL" id="GAG15082.1"/>
    </source>
</evidence>
<feature type="non-terminal residue" evidence="1">
    <location>
        <position position="1"/>
    </location>
</feature>
<dbReference type="SUPFAM" id="SSF110296">
    <property type="entry name" value="Oligoxyloglucan reducing end-specific cellobiohydrolase"/>
    <property type="match status" value="1"/>
</dbReference>
<name>X0VVD8_9ZZZZ</name>